<feature type="non-terminal residue" evidence="2">
    <location>
        <position position="115"/>
    </location>
</feature>
<keyword evidence="3" id="KW-1185">Reference proteome</keyword>
<evidence type="ECO:0000313" key="2">
    <source>
        <dbReference type="EMBL" id="CAH0025654.1"/>
    </source>
</evidence>
<organism evidence="2 3">
    <name type="scientific">Clonostachys rhizophaga</name>
    <dbReference type="NCBI Taxonomy" id="160324"/>
    <lineage>
        <taxon>Eukaryota</taxon>
        <taxon>Fungi</taxon>
        <taxon>Dikarya</taxon>
        <taxon>Ascomycota</taxon>
        <taxon>Pezizomycotina</taxon>
        <taxon>Sordariomycetes</taxon>
        <taxon>Hypocreomycetidae</taxon>
        <taxon>Hypocreales</taxon>
        <taxon>Bionectriaceae</taxon>
        <taxon>Clonostachys</taxon>
    </lineage>
</organism>
<protein>
    <submittedName>
        <fullName evidence="2">Uncharacterized protein</fullName>
    </submittedName>
</protein>
<reference evidence="2" key="1">
    <citation type="submission" date="2021-10" db="EMBL/GenBank/DDBJ databases">
        <authorList>
            <person name="Piombo E."/>
        </authorList>
    </citation>
    <scope>NUCLEOTIDE SEQUENCE</scope>
</reference>
<gene>
    <name evidence="2" type="ORF">CRHIZ90672A_00008355</name>
</gene>
<name>A0A9N9VLR7_9HYPO</name>
<comment type="caution">
    <text evidence="2">The sequence shown here is derived from an EMBL/GenBank/DDBJ whole genome shotgun (WGS) entry which is preliminary data.</text>
</comment>
<evidence type="ECO:0000256" key="1">
    <source>
        <dbReference type="SAM" id="MobiDB-lite"/>
    </source>
</evidence>
<proteinExistence type="predicted"/>
<sequence>MSFTLILRHESVHSGSGKPYKIRSPKRRDLESAAADSTKSCWNTPPFPLPHHDIHKPDIMLATRCTAVNADHQADFDVGETVEHISRDGSGGRFVVLAVGMDSNSNIVFPILPRV</sequence>
<dbReference type="EMBL" id="CABFNQ020000715">
    <property type="protein sequence ID" value="CAH0025654.1"/>
    <property type="molecule type" value="Genomic_DNA"/>
</dbReference>
<accession>A0A9N9VLR7</accession>
<dbReference type="AlphaFoldDB" id="A0A9N9VLR7"/>
<dbReference type="Proteomes" id="UP000696573">
    <property type="component" value="Unassembled WGS sequence"/>
</dbReference>
<evidence type="ECO:0000313" key="3">
    <source>
        <dbReference type="Proteomes" id="UP000696573"/>
    </source>
</evidence>
<feature type="region of interest" description="Disordered" evidence="1">
    <location>
        <begin position="13"/>
        <end position="42"/>
    </location>
</feature>